<keyword evidence="2" id="KW-0479">Metal-binding</keyword>
<dbReference type="OMA" id="TANTHIW"/>
<dbReference type="OrthoDB" id="8062037at2759"/>
<dbReference type="InterPro" id="IPR008380">
    <property type="entry name" value="HAD-SF_hydro_IG_5-nucl"/>
</dbReference>
<dbReference type="Gene3D" id="3.40.50.1000">
    <property type="entry name" value="HAD superfamily/HAD-like"/>
    <property type="match status" value="1"/>
</dbReference>
<dbReference type="InterPro" id="IPR023214">
    <property type="entry name" value="HAD_sf"/>
</dbReference>
<dbReference type="Pfam" id="PF05761">
    <property type="entry name" value="5_nucleotid"/>
    <property type="match status" value="2"/>
</dbReference>
<dbReference type="GeneID" id="14923202"/>
<dbReference type="InterPro" id="IPR036412">
    <property type="entry name" value="HAD-like_sf"/>
</dbReference>
<dbReference type="Proteomes" id="UP000011083">
    <property type="component" value="Unassembled WGS sequence"/>
</dbReference>
<evidence type="ECO:0000313" key="5">
    <source>
        <dbReference type="EMBL" id="ELR22273.1"/>
    </source>
</evidence>
<keyword evidence="6" id="KW-1185">Reference proteome</keyword>
<evidence type="ECO:0000256" key="4">
    <source>
        <dbReference type="ARBA" id="ARBA00022842"/>
    </source>
</evidence>
<dbReference type="PANTHER" id="PTHR12103">
    <property type="entry name" value="5'-NUCLEOTIDASE DOMAIN-CONTAINING"/>
    <property type="match status" value="1"/>
</dbReference>
<evidence type="ECO:0000313" key="6">
    <source>
        <dbReference type="Proteomes" id="UP000011083"/>
    </source>
</evidence>
<dbReference type="PANTHER" id="PTHR12103:SF12">
    <property type="entry name" value="FI20020P1"/>
    <property type="match status" value="1"/>
</dbReference>
<dbReference type="KEGG" id="acan:ACA1_251550"/>
<keyword evidence="4" id="KW-0460">Magnesium</keyword>
<dbReference type="AlphaFoldDB" id="L8HC09"/>
<evidence type="ECO:0000256" key="1">
    <source>
        <dbReference type="ARBA" id="ARBA00009589"/>
    </source>
</evidence>
<dbReference type="GO" id="GO:0008253">
    <property type="term" value="F:5'-nucleotidase activity"/>
    <property type="evidence" value="ECO:0007669"/>
    <property type="project" value="TreeGrafter"/>
</dbReference>
<organism evidence="5 6">
    <name type="scientific">Acanthamoeba castellanii (strain ATCC 30010 / Neff)</name>
    <dbReference type="NCBI Taxonomy" id="1257118"/>
    <lineage>
        <taxon>Eukaryota</taxon>
        <taxon>Amoebozoa</taxon>
        <taxon>Discosea</taxon>
        <taxon>Longamoebia</taxon>
        <taxon>Centramoebida</taxon>
        <taxon>Acanthamoebidae</taxon>
        <taxon>Acanthamoeba</taxon>
    </lineage>
</organism>
<evidence type="ECO:0000256" key="3">
    <source>
        <dbReference type="ARBA" id="ARBA00022801"/>
    </source>
</evidence>
<dbReference type="VEuPathDB" id="AmoebaDB:ACA1_251550"/>
<dbReference type="EMBL" id="KB007885">
    <property type="protein sequence ID" value="ELR22273.1"/>
    <property type="molecule type" value="Genomic_DNA"/>
</dbReference>
<gene>
    <name evidence="5" type="ORF">ACA1_251550</name>
</gene>
<accession>L8HC09</accession>
<protein>
    <submittedName>
        <fullName evidence="5">5' nucleotidase family protein</fullName>
    </submittedName>
</protein>
<sequence>MTEMHKRYVKELPLANPQDIFTNGEIRLDELDILGFDYDYTLASYTDKYLADRKTEFDPAYVYEDVSKAIQHVHASRLLHTEIMNHLDVYLNANPALGETLWRVKEAGRQLFLATNSPFDFVNAGMEFLLQGHLPNGVKHWTEMFDLVMTSCRKPSFFLHNRPFRVYDPATGRVTWDRPNPKNYSGQVLVEGSLNQLIALTGWKGDRVLYFGDHIFHDLKEPSSVAGWKTGVERLMKKCMFISGEWSQEVVFALRQHRIRLRKDLKNCMNPTFGSAFRTHKHASHFAYLLQRYCRVYTSKLENFLNYPTHYVFYPERTFLPHEAQIPPASLWKTICPPRGDHPAGDE</sequence>
<proteinExistence type="inferred from homology"/>
<comment type="similarity">
    <text evidence="1">Belongs to the 5'(3')-deoxyribonucleotidase family.</text>
</comment>
<reference evidence="5 6" key="1">
    <citation type="journal article" date="2013" name="Genome Biol.">
        <title>Genome of Acanthamoeba castellanii highlights extensive lateral gene transfer and early evolution of tyrosine kinase signaling.</title>
        <authorList>
            <person name="Clarke M."/>
            <person name="Lohan A.J."/>
            <person name="Liu B."/>
            <person name="Lagkouvardos I."/>
            <person name="Roy S."/>
            <person name="Zafar N."/>
            <person name="Bertelli C."/>
            <person name="Schilde C."/>
            <person name="Kianianmomeni A."/>
            <person name="Burglin T.R."/>
            <person name="Frech C."/>
            <person name="Turcotte B."/>
            <person name="Kopec K.O."/>
            <person name="Synnott J.M."/>
            <person name="Choo C."/>
            <person name="Paponov I."/>
            <person name="Finkler A."/>
            <person name="Soon Heng Tan C."/>
            <person name="Hutchins A.P."/>
            <person name="Weinmeier T."/>
            <person name="Rattei T."/>
            <person name="Chu J.S."/>
            <person name="Gimenez G."/>
            <person name="Irimia M."/>
            <person name="Rigden D.J."/>
            <person name="Fitzpatrick D.A."/>
            <person name="Lorenzo-Morales J."/>
            <person name="Bateman A."/>
            <person name="Chiu C.H."/>
            <person name="Tang P."/>
            <person name="Hegemann P."/>
            <person name="Fromm H."/>
            <person name="Raoult D."/>
            <person name="Greub G."/>
            <person name="Miranda-Saavedra D."/>
            <person name="Chen N."/>
            <person name="Nash P."/>
            <person name="Ginger M.L."/>
            <person name="Horn M."/>
            <person name="Schaap P."/>
            <person name="Caler L."/>
            <person name="Loftus B."/>
        </authorList>
    </citation>
    <scope>NUCLEOTIDE SEQUENCE [LARGE SCALE GENOMIC DNA]</scope>
    <source>
        <strain evidence="5 6">Neff</strain>
    </source>
</reference>
<dbReference type="GO" id="GO:0046872">
    <property type="term" value="F:metal ion binding"/>
    <property type="evidence" value="ECO:0007669"/>
    <property type="project" value="UniProtKB-KW"/>
</dbReference>
<name>L8HC09_ACACF</name>
<keyword evidence="3" id="KW-0378">Hydrolase</keyword>
<dbReference type="SUPFAM" id="SSF56784">
    <property type="entry name" value="HAD-like"/>
    <property type="match status" value="1"/>
</dbReference>
<dbReference type="RefSeq" id="XP_004367529.1">
    <property type="nucleotide sequence ID" value="XM_004367472.1"/>
</dbReference>
<evidence type="ECO:0000256" key="2">
    <source>
        <dbReference type="ARBA" id="ARBA00022723"/>
    </source>
</evidence>